<gene>
    <name evidence="3" type="ORF">F7018_00100</name>
</gene>
<feature type="transmembrane region" description="Helical" evidence="2">
    <location>
        <begin position="12"/>
        <end position="29"/>
    </location>
</feature>
<sequence length="302" mass="35102">MMITIPRLKNNGIVAFLMVLIITIGYLSYQNASDYAELKNVFELEKKELESELNIVIKDYEDVSFDKNEVSLKLREELHKIIKLRDTIQNLKAIDYGLIRFYRKRIANLATQNKILFTQIDSLNLLNNELETKNDSVKEALIEKENLNTKLKHKNYFLGQEKKVLKEKIAVAEIIEISSVKVEAMKKRRKDKYTSTSRSSRTDAFKVEFNLLENKIISEGIKPIYIQILDENKKVIAPAKEVRLKNKEKIMSSDILMAEYHNKQIPVISFIYVNRENIHKGSYLVKIFVNGVFAGKSIVKLR</sequence>
<evidence type="ECO:0000313" key="3">
    <source>
        <dbReference type="EMBL" id="KAB1160313.1"/>
    </source>
</evidence>
<comment type="caution">
    <text evidence="3">The sequence shown here is derived from an EMBL/GenBank/DDBJ whole genome shotgun (WGS) entry which is preliminary data.</text>
</comment>
<dbReference type="RefSeq" id="WP_150897942.1">
    <property type="nucleotide sequence ID" value="NZ_WAAU01000003.1"/>
</dbReference>
<evidence type="ECO:0000256" key="1">
    <source>
        <dbReference type="SAM" id="Coils"/>
    </source>
</evidence>
<name>A0A7J5ARR4_9FLAO</name>
<reference evidence="3 4" key="1">
    <citation type="submission" date="2019-09" db="EMBL/GenBank/DDBJ databases">
        <authorList>
            <person name="Cao W.R."/>
        </authorList>
    </citation>
    <scope>NUCLEOTIDE SEQUENCE [LARGE SCALE GENOMIC DNA]</scope>
    <source>
        <strain evidence="4">a4</strain>
    </source>
</reference>
<keyword evidence="1" id="KW-0175">Coiled coil</keyword>
<dbReference type="AlphaFoldDB" id="A0A7J5ARR4"/>
<accession>A0A7J5ARR4</accession>
<protein>
    <recommendedName>
        <fullName evidence="5">Chromosome partitioning protein ParA</fullName>
    </recommendedName>
</protein>
<dbReference type="EMBL" id="WAAU01000003">
    <property type="protein sequence ID" value="KAB1160313.1"/>
    <property type="molecule type" value="Genomic_DNA"/>
</dbReference>
<dbReference type="Proteomes" id="UP000467305">
    <property type="component" value="Unassembled WGS sequence"/>
</dbReference>
<keyword evidence="2" id="KW-0812">Transmembrane</keyword>
<keyword evidence="4" id="KW-1185">Reference proteome</keyword>
<evidence type="ECO:0000256" key="2">
    <source>
        <dbReference type="SAM" id="Phobius"/>
    </source>
</evidence>
<feature type="coiled-coil region" evidence="1">
    <location>
        <begin position="32"/>
        <end position="59"/>
    </location>
</feature>
<feature type="coiled-coil region" evidence="1">
    <location>
        <begin position="120"/>
        <end position="150"/>
    </location>
</feature>
<proteinExistence type="predicted"/>
<dbReference type="OrthoDB" id="1187834at2"/>
<keyword evidence="2" id="KW-1133">Transmembrane helix</keyword>
<evidence type="ECO:0000313" key="4">
    <source>
        <dbReference type="Proteomes" id="UP000467305"/>
    </source>
</evidence>
<organism evidence="3 4">
    <name type="scientific">Tenacibaculum aiptasiae</name>
    <dbReference type="NCBI Taxonomy" id="426481"/>
    <lineage>
        <taxon>Bacteria</taxon>
        <taxon>Pseudomonadati</taxon>
        <taxon>Bacteroidota</taxon>
        <taxon>Flavobacteriia</taxon>
        <taxon>Flavobacteriales</taxon>
        <taxon>Flavobacteriaceae</taxon>
        <taxon>Tenacibaculum</taxon>
    </lineage>
</organism>
<evidence type="ECO:0008006" key="5">
    <source>
        <dbReference type="Google" id="ProtNLM"/>
    </source>
</evidence>
<keyword evidence="2" id="KW-0472">Membrane</keyword>